<dbReference type="Pfam" id="PF00440">
    <property type="entry name" value="TetR_N"/>
    <property type="match status" value="1"/>
</dbReference>
<dbReference type="PANTHER" id="PTHR47506:SF1">
    <property type="entry name" value="HTH-TYPE TRANSCRIPTIONAL REGULATOR YJDC"/>
    <property type="match status" value="1"/>
</dbReference>
<gene>
    <name evidence="6" type="ORF">GOB84_07095</name>
</gene>
<dbReference type="SUPFAM" id="SSF48498">
    <property type="entry name" value="Tetracyclin repressor-like, C-terminal domain"/>
    <property type="match status" value="1"/>
</dbReference>
<dbReference type="PANTHER" id="PTHR47506">
    <property type="entry name" value="TRANSCRIPTIONAL REGULATORY PROTEIN"/>
    <property type="match status" value="1"/>
</dbReference>
<feature type="domain" description="HTH tetR-type" evidence="5">
    <location>
        <begin position="11"/>
        <end position="71"/>
    </location>
</feature>
<protein>
    <submittedName>
        <fullName evidence="6">TetR family transcriptional regulator</fullName>
    </submittedName>
</protein>
<keyword evidence="7" id="KW-1185">Reference proteome</keyword>
<comment type="caution">
    <text evidence="6">The sequence shown here is derived from an EMBL/GenBank/DDBJ whole genome shotgun (WGS) entry which is preliminary data.</text>
</comment>
<dbReference type="InterPro" id="IPR036271">
    <property type="entry name" value="Tet_transcr_reg_TetR-rel_C_sf"/>
</dbReference>
<evidence type="ECO:0000256" key="3">
    <source>
        <dbReference type="ARBA" id="ARBA00023163"/>
    </source>
</evidence>
<keyword evidence="1" id="KW-0805">Transcription regulation</keyword>
<dbReference type="InterPro" id="IPR009057">
    <property type="entry name" value="Homeodomain-like_sf"/>
</dbReference>
<reference evidence="6 7" key="1">
    <citation type="journal article" date="2020" name="Int. J. Syst. Evol. Microbiol.">
        <title>Novel acetic acid bacteria from cider fermentations: Acetobacter conturbans sp. nov. and Acetobacter fallax sp. nov.</title>
        <authorList>
            <person name="Sombolestani A.S."/>
            <person name="Cleenwerck I."/>
            <person name="Cnockaert M."/>
            <person name="Borremans W."/>
            <person name="Wieme A.D."/>
            <person name="De Vuyst L."/>
            <person name="Vandamme P."/>
        </authorList>
    </citation>
    <scope>NUCLEOTIDE SEQUENCE [LARGE SCALE GENOMIC DNA]</scope>
    <source>
        <strain evidence="6 7">LMG 1637</strain>
    </source>
</reference>
<evidence type="ECO:0000259" key="5">
    <source>
        <dbReference type="PROSITE" id="PS50977"/>
    </source>
</evidence>
<name>A0ABX0K7F6_9PROT</name>
<evidence type="ECO:0000256" key="4">
    <source>
        <dbReference type="PROSITE-ProRule" id="PRU00335"/>
    </source>
</evidence>
<dbReference type="InterPro" id="IPR001647">
    <property type="entry name" value="HTH_TetR"/>
</dbReference>
<dbReference type="EMBL" id="WOSW01000009">
    <property type="protein sequence ID" value="NHO32332.1"/>
    <property type="molecule type" value="Genomic_DNA"/>
</dbReference>
<dbReference type="Proteomes" id="UP000615326">
    <property type="component" value="Unassembled WGS sequence"/>
</dbReference>
<dbReference type="PRINTS" id="PR00455">
    <property type="entry name" value="HTHTETR"/>
</dbReference>
<evidence type="ECO:0000256" key="2">
    <source>
        <dbReference type="ARBA" id="ARBA00023125"/>
    </source>
</evidence>
<dbReference type="InterPro" id="IPR011075">
    <property type="entry name" value="TetR_C"/>
</dbReference>
<dbReference type="Gene3D" id="1.10.357.10">
    <property type="entry name" value="Tetracycline Repressor, domain 2"/>
    <property type="match status" value="1"/>
</dbReference>
<accession>A0ABX0K7F6</accession>
<organism evidence="6 7">
    <name type="scientific">Acetobacter fallax</name>
    <dbReference type="NCBI Taxonomy" id="1737473"/>
    <lineage>
        <taxon>Bacteria</taxon>
        <taxon>Pseudomonadati</taxon>
        <taxon>Pseudomonadota</taxon>
        <taxon>Alphaproteobacteria</taxon>
        <taxon>Acetobacterales</taxon>
        <taxon>Acetobacteraceae</taxon>
        <taxon>Acetobacter</taxon>
    </lineage>
</organism>
<dbReference type="PROSITE" id="PS50977">
    <property type="entry name" value="HTH_TETR_2"/>
    <property type="match status" value="1"/>
</dbReference>
<evidence type="ECO:0000256" key="1">
    <source>
        <dbReference type="ARBA" id="ARBA00023015"/>
    </source>
</evidence>
<evidence type="ECO:0000313" key="6">
    <source>
        <dbReference type="EMBL" id="NHO32332.1"/>
    </source>
</evidence>
<dbReference type="RefSeq" id="WP_173576857.1">
    <property type="nucleotide sequence ID" value="NZ_WOSW01000009.1"/>
</dbReference>
<dbReference type="SUPFAM" id="SSF46689">
    <property type="entry name" value="Homeodomain-like"/>
    <property type="match status" value="1"/>
</dbReference>
<evidence type="ECO:0000313" key="7">
    <source>
        <dbReference type="Proteomes" id="UP000615326"/>
    </source>
</evidence>
<feature type="DNA-binding region" description="H-T-H motif" evidence="4">
    <location>
        <begin position="34"/>
        <end position="53"/>
    </location>
</feature>
<dbReference type="Pfam" id="PF16925">
    <property type="entry name" value="TetR_C_13"/>
    <property type="match status" value="1"/>
</dbReference>
<proteinExistence type="predicted"/>
<keyword evidence="2 4" id="KW-0238">DNA-binding</keyword>
<keyword evidence="3" id="KW-0804">Transcription</keyword>
<sequence length="204" mass="22291">MSSSPSPPSRPCAADRIRSSARDLFYNQGIRAVGVEEIVQNAGVTKPSLYRAFESKDGLTTAYLADYQQSFWDRIEEVRRVHPDDPRARILAYFDGLAERASRPAYRGCALTNAIVEYPDADHPVRQEAARLKQDVRDWLRQQAHAMEAGAPDLLADGLILLMEGAYASGQVFASPGPAAQVGILARCLLDACCSGARRNVDPG</sequence>